<evidence type="ECO:0000313" key="3">
    <source>
        <dbReference type="RefSeq" id="XP_005090368.1"/>
    </source>
</evidence>
<organism evidence="2 3">
    <name type="scientific">Aplysia californica</name>
    <name type="common">California sea hare</name>
    <dbReference type="NCBI Taxonomy" id="6500"/>
    <lineage>
        <taxon>Eukaryota</taxon>
        <taxon>Metazoa</taxon>
        <taxon>Spiralia</taxon>
        <taxon>Lophotrochozoa</taxon>
        <taxon>Mollusca</taxon>
        <taxon>Gastropoda</taxon>
        <taxon>Heterobranchia</taxon>
        <taxon>Euthyneura</taxon>
        <taxon>Tectipleura</taxon>
        <taxon>Aplysiida</taxon>
        <taxon>Aplysioidea</taxon>
        <taxon>Aplysiidae</taxon>
        <taxon>Aplysia</taxon>
    </lineage>
</organism>
<evidence type="ECO:0000313" key="2">
    <source>
        <dbReference type="Proteomes" id="UP000694888"/>
    </source>
</evidence>
<name>A0ABM0JC95_APLCA</name>
<accession>A0ABM0JC95</accession>
<dbReference type="Proteomes" id="UP000694888">
    <property type="component" value="Unplaced"/>
</dbReference>
<evidence type="ECO:0000256" key="1">
    <source>
        <dbReference type="SAM" id="SignalP"/>
    </source>
</evidence>
<keyword evidence="1" id="KW-0732">Signal</keyword>
<keyword evidence="2" id="KW-1185">Reference proteome</keyword>
<gene>
    <name evidence="3" type="primary">LOC101846049</name>
</gene>
<sequence length="125" mass="13759">MQTLTVFLACVALFAGAHACSDDTNRLDACSQQFESEANALLPDIEAGVRSQTEICPLALELKQCMLRVVDNFCDDMMKMFLRPMVIDLMDTAMEEVGCGFMARRGTQKLVARSLALAKYGGLKK</sequence>
<dbReference type="GeneID" id="101846049"/>
<feature type="chain" id="PRO_5047160315" evidence="1">
    <location>
        <begin position="20"/>
        <end position="125"/>
    </location>
</feature>
<feature type="signal peptide" evidence="1">
    <location>
        <begin position="1"/>
        <end position="19"/>
    </location>
</feature>
<reference evidence="3" key="1">
    <citation type="submission" date="2025-08" db="UniProtKB">
        <authorList>
            <consortium name="RefSeq"/>
        </authorList>
    </citation>
    <scope>IDENTIFICATION</scope>
</reference>
<dbReference type="RefSeq" id="XP_005090368.1">
    <property type="nucleotide sequence ID" value="XM_005090311.3"/>
</dbReference>
<protein>
    <submittedName>
        <fullName evidence="3">Uncharacterized protein LOC101846049</fullName>
    </submittedName>
</protein>
<proteinExistence type="predicted"/>